<reference evidence="3" key="1">
    <citation type="journal article" date="2019" name="Int. J. Syst. Evol. Microbiol.">
        <title>The Global Catalogue of Microorganisms (GCM) 10K type strain sequencing project: providing services to taxonomists for standard genome sequencing and annotation.</title>
        <authorList>
            <consortium name="The Broad Institute Genomics Platform"/>
            <consortium name="The Broad Institute Genome Sequencing Center for Infectious Disease"/>
            <person name="Wu L."/>
            <person name="Ma J."/>
        </authorList>
    </citation>
    <scope>NUCLEOTIDE SEQUENCE [LARGE SCALE GENOMIC DNA]</scope>
    <source>
        <strain evidence="3">JCM 4855</strain>
    </source>
</reference>
<evidence type="ECO:0000313" key="2">
    <source>
        <dbReference type="EMBL" id="MFC7011578.1"/>
    </source>
</evidence>
<accession>A0ABW2DZ43</accession>
<dbReference type="Proteomes" id="UP001596409">
    <property type="component" value="Unassembled WGS sequence"/>
</dbReference>
<sequence>MKQPREQPISAPLAVQRVGHAWLVHPADGPDRRSLLFAGGLAADPAYCLVVVDLPPESTLDALEETVAPLLLPGHRGLRLVFGRAPAQGPTAAGRRLALRLGRPVAVPDGVLRPSAAGALFIGADRGRGWVLCTPDGREEFLSRRFPRPLWDDLLPTRPEPVGAQAVAEPVNAGTWIRPVREDDAQHRHRGYLAARLHGRKDAPTVVIGTPGAPAVRAEEVAAYWRHLPAEARSTCRFVLYAPAPAPGERPFGDVLAAALDEPVHIYNGFPASDPLVGRAASHEVLLVDADGGPGRPVFAREYLHLPPDPAGRSTPLLTIDHEWPVRHLPMLRQGLYHGGSGTVLEVLPWGLWIRSAVEPPYADDVRAAPPDPHHELILCDDSAPEALPRLQHLAEDVVRRLPPESGLMVRVLTAGRPWGVSPARIDAGSAGPLPEHHREEPARALEPAVGPRDRAGSPRDTAIVASALQRNPELGRHLPPGTALAGLVAVRLQLTARGRSEEPGTGPTGTVTPPFPDPTALEGLATLPAYDGTVAVRADLTEADVRWYAEQQVIVEPGVCAASLTGNAGRTGNTDILIRSLTGRRTALLEPEEPDRVLFRPGTRFEVLAVRARRDERAVVMLRELLPAQSPGAVPAGSAVRELTEVLRVWSEDELGGVVRHVAPDPFARPPGLGGRNGTPDRSDADDRPRAVLSGRYR</sequence>
<feature type="region of interest" description="Disordered" evidence="1">
    <location>
        <begin position="424"/>
        <end position="459"/>
    </location>
</feature>
<organism evidence="2 3">
    <name type="scientific">Streptomyces viridiviolaceus</name>
    <dbReference type="NCBI Taxonomy" id="68282"/>
    <lineage>
        <taxon>Bacteria</taxon>
        <taxon>Bacillati</taxon>
        <taxon>Actinomycetota</taxon>
        <taxon>Actinomycetes</taxon>
        <taxon>Kitasatosporales</taxon>
        <taxon>Streptomycetaceae</taxon>
        <taxon>Streptomyces</taxon>
    </lineage>
</organism>
<evidence type="ECO:0000256" key="1">
    <source>
        <dbReference type="SAM" id="MobiDB-lite"/>
    </source>
</evidence>
<keyword evidence="3" id="KW-1185">Reference proteome</keyword>
<proteinExistence type="predicted"/>
<feature type="compositionally biased region" description="Basic and acidic residues" evidence="1">
    <location>
        <begin position="680"/>
        <end position="691"/>
    </location>
</feature>
<evidence type="ECO:0000313" key="3">
    <source>
        <dbReference type="Proteomes" id="UP001596409"/>
    </source>
</evidence>
<dbReference type="EMBL" id="JBHSYM010000014">
    <property type="protein sequence ID" value="MFC7011578.1"/>
    <property type="molecule type" value="Genomic_DNA"/>
</dbReference>
<protein>
    <submittedName>
        <fullName evidence="2">Uncharacterized protein</fullName>
    </submittedName>
</protein>
<gene>
    <name evidence="2" type="ORF">ACFQMH_07580</name>
</gene>
<feature type="compositionally biased region" description="Low complexity" evidence="1">
    <location>
        <begin position="504"/>
        <end position="513"/>
    </location>
</feature>
<feature type="region of interest" description="Disordered" evidence="1">
    <location>
        <begin position="663"/>
        <end position="699"/>
    </location>
</feature>
<dbReference type="RefSeq" id="WP_189879068.1">
    <property type="nucleotide sequence ID" value="NZ_BMWA01000031.1"/>
</dbReference>
<feature type="region of interest" description="Disordered" evidence="1">
    <location>
        <begin position="498"/>
        <end position="517"/>
    </location>
</feature>
<dbReference type="Gene3D" id="3.90.176.10">
    <property type="entry name" value="Toxin ADP-ribosyltransferase, Chain A, domain 1"/>
    <property type="match status" value="1"/>
</dbReference>
<comment type="caution">
    <text evidence="2">The sequence shown here is derived from an EMBL/GenBank/DDBJ whole genome shotgun (WGS) entry which is preliminary data.</text>
</comment>
<name>A0ABW2DZ43_9ACTN</name>
<feature type="compositionally biased region" description="Basic and acidic residues" evidence="1">
    <location>
        <begin position="435"/>
        <end position="444"/>
    </location>
</feature>